<evidence type="ECO:0000313" key="2">
    <source>
        <dbReference type="Proteomes" id="UP001243375"/>
    </source>
</evidence>
<name>A0ACC2XMM8_9TREE</name>
<comment type="caution">
    <text evidence="1">The sequence shown here is derived from an EMBL/GenBank/DDBJ whole genome shotgun (WGS) entry which is preliminary data.</text>
</comment>
<gene>
    <name evidence="1" type="ORF">QFC22_000183</name>
</gene>
<dbReference type="Proteomes" id="UP001243375">
    <property type="component" value="Unassembled WGS sequence"/>
</dbReference>
<proteinExistence type="predicted"/>
<accession>A0ACC2XMM8</accession>
<sequence length="644" mass="70656">MDCGGCGDNKKDLFCSRCLREGLKKHTEANQILHTQLKASKTRSQVILYGAGHLSFKNPSVSSSPLSSLSNTPGSKIAEAVKRTHPRLTPGSTSGLNEHRDLSARISHLESSNSALDGEVTRLKTTTSTRRLDLRGRKAEVEQRRARLRLVCQPPHATTQNGKQVSTQPSKLENQRVPALTSGLDSLKDQISETAHANSQVYSQLVHARRVLVSEAITIFGIQRTDSMESGLSTTGKRKGRGSDGRGNSPHVEEWEIASLQMPSPGRFTGISFSAQYSSIHLNAVFDHMIHLLWTITGYLDLVLPFTPQWQGSSNSSNMDVSATDAAASGSMADFVGLDQYVMDWKGSGLQYASSALNAFGRAVPRALPHESRPGGTIPANQPNRGITSVVEASEAHRDVPKQQIRTPHIGKIFFTAAGTVPYLKLPTNDAMAQQDADALPNQYQFLQKRPLLNVSSSRDKWKKHQWKREVQLQVQAGHESTPDQQVEGGEVTTTVRDKHKEKEDHLNLAYAMLMMDIVYLAHSQGVLWVKEILDESGDDQDRSQPGKAFHSLLVNPLRLLEDLRWSPGLGSLSHAPSGLGSLRSIDMPLDFVAFHAAVTAAFATNPYGSMGPKAREAKKRERDHLKEGGRTGGDLDVDDWDLI</sequence>
<keyword evidence="2" id="KW-1185">Reference proteome</keyword>
<organism evidence="1 2">
    <name type="scientific">Naganishia vaughanmartiniae</name>
    <dbReference type="NCBI Taxonomy" id="1424756"/>
    <lineage>
        <taxon>Eukaryota</taxon>
        <taxon>Fungi</taxon>
        <taxon>Dikarya</taxon>
        <taxon>Basidiomycota</taxon>
        <taxon>Agaricomycotina</taxon>
        <taxon>Tremellomycetes</taxon>
        <taxon>Filobasidiales</taxon>
        <taxon>Filobasidiaceae</taxon>
        <taxon>Naganishia</taxon>
    </lineage>
</organism>
<reference evidence="1" key="1">
    <citation type="submission" date="2023-04" db="EMBL/GenBank/DDBJ databases">
        <title>Draft Genome sequencing of Naganishia species isolated from polar environments using Oxford Nanopore Technology.</title>
        <authorList>
            <person name="Leo P."/>
            <person name="Venkateswaran K."/>
        </authorList>
    </citation>
    <scope>NUCLEOTIDE SEQUENCE</scope>
    <source>
        <strain evidence="1">MNA-CCFEE 5425</strain>
    </source>
</reference>
<protein>
    <submittedName>
        <fullName evidence="1">Uncharacterized protein</fullName>
    </submittedName>
</protein>
<dbReference type="EMBL" id="JASBWU010000001">
    <property type="protein sequence ID" value="KAJ9125228.1"/>
    <property type="molecule type" value="Genomic_DNA"/>
</dbReference>
<evidence type="ECO:0000313" key="1">
    <source>
        <dbReference type="EMBL" id="KAJ9125228.1"/>
    </source>
</evidence>